<organism evidence="1 2">
    <name type="scientific">Pistacia integerrima</name>
    <dbReference type="NCBI Taxonomy" id="434235"/>
    <lineage>
        <taxon>Eukaryota</taxon>
        <taxon>Viridiplantae</taxon>
        <taxon>Streptophyta</taxon>
        <taxon>Embryophyta</taxon>
        <taxon>Tracheophyta</taxon>
        <taxon>Spermatophyta</taxon>
        <taxon>Magnoliopsida</taxon>
        <taxon>eudicotyledons</taxon>
        <taxon>Gunneridae</taxon>
        <taxon>Pentapetalae</taxon>
        <taxon>rosids</taxon>
        <taxon>malvids</taxon>
        <taxon>Sapindales</taxon>
        <taxon>Anacardiaceae</taxon>
        <taxon>Pistacia</taxon>
    </lineage>
</organism>
<comment type="caution">
    <text evidence="1">The sequence shown here is derived from an EMBL/GenBank/DDBJ whole genome shotgun (WGS) entry which is preliminary data.</text>
</comment>
<gene>
    <name evidence="1" type="ORF">Pint_30038</name>
</gene>
<reference evidence="2" key="1">
    <citation type="journal article" date="2023" name="G3 (Bethesda)">
        <title>Genome assembly and association tests identify interacting loci associated with vigor, precocity, and sex in interspecific pistachio rootstocks.</title>
        <authorList>
            <person name="Palmer W."/>
            <person name="Jacygrad E."/>
            <person name="Sagayaradj S."/>
            <person name="Cavanaugh K."/>
            <person name="Han R."/>
            <person name="Bertier L."/>
            <person name="Beede B."/>
            <person name="Kafkas S."/>
            <person name="Golino D."/>
            <person name="Preece J."/>
            <person name="Michelmore R."/>
        </authorList>
    </citation>
    <scope>NUCLEOTIDE SEQUENCE [LARGE SCALE GENOMIC DNA]</scope>
</reference>
<proteinExistence type="predicted"/>
<sequence>MFAICVCRYLLKSSLVSTLSELALKPSQFLCFVLTPSSTFLQYKSTSDLGALQQLLVDQPNIPKEEGRLKVLKYESESKSKKFQV</sequence>
<dbReference type="Proteomes" id="UP001163603">
    <property type="component" value="Chromosome 15"/>
</dbReference>
<evidence type="ECO:0000313" key="2">
    <source>
        <dbReference type="Proteomes" id="UP001163603"/>
    </source>
</evidence>
<keyword evidence="2" id="KW-1185">Reference proteome</keyword>
<evidence type="ECO:0000313" key="1">
    <source>
        <dbReference type="EMBL" id="KAJ0006993.1"/>
    </source>
</evidence>
<name>A0ACC0WXR0_9ROSI</name>
<accession>A0ACC0WXR0</accession>
<dbReference type="EMBL" id="CM047750">
    <property type="protein sequence ID" value="KAJ0006993.1"/>
    <property type="molecule type" value="Genomic_DNA"/>
</dbReference>
<protein>
    <submittedName>
        <fullName evidence="1">Uncharacterized protein</fullName>
    </submittedName>
</protein>